<evidence type="ECO:0008006" key="7">
    <source>
        <dbReference type="Google" id="ProtNLM"/>
    </source>
</evidence>
<name>A0A4P9ZH70_9ASCO</name>
<feature type="compositionally biased region" description="Polar residues" evidence="4">
    <location>
        <begin position="163"/>
        <end position="192"/>
    </location>
</feature>
<gene>
    <name evidence="5" type="ORF">METBISCDRAFT_26445</name>
</gene>
<evidence type="ECO:0000256" key="2">
    <source>
        <dbReference type="ARBA" id="ARBA00022490"/>
    </source>
</evidence>
<keyword evidence="6" id="KW-1185">Reference proteome</keyword>
<dbReference type="InterPro" id="IPR028133">
    <property type="entry name" value="Dynamitin"/>
</dbReference>
<keyword evidence="2" id="KW-0963">Cytoplasm</keyword>
<evidence type="ECO:0000313" key="5">
    <source>
        <dbReference type="EMBL" id="RKP31641.1"/>
    </source>
</evidence>
<reference evidence="6" key="1">
    <citation type="journal article" date="2018" name="Nat. Microbiol.">
        <title>Leveraging single-cell genomics to expand the fungal tree of life.</title>
        <authorList>
            <person name="Ahrendt S.R."/>
            <person name="Quandt C.A."/>
            <person name="Ciobanu D."/>
            <person name="Clum A."/>
            <person name="Salamov A."/>
            <person name="Andreopoulos B."/>
            <person name="Cheng J.F."/>
            <person name="Woyke T."/>
            <person name="Pelin A."/>
            <person name="Henrissat B."/>
            <person name="Reynolds N.K."/>
            <person name="Benny G.L."/>
            <person name="Smith M.E."/>
            <person name="James T.Y."/>
            <person name="Grigoriev I.V."/>
        </authorList>
    </citation>
    <scope>NUCLEOTIDE SEQUENCE [LARGE SCALE GENOMIC DNA]</scope>
    <source>
        <strain evidence="6">Baker2002</strain>
    </source>
</reference>
<dbReference type="OrthoDB" id="4977at2759"/>
<dbReference type="PANTHER" id="PTHR15346">
    <property type="entry name" value="DYNACTIN SUBUNIT"/>
    <property type="match status" value="1"/>
</dbReference>
<feature type="region of interest" description="Disordered" evidence="4">
    <location>
        <begin position="1"/>
        <end position="36"/>
    </location>
</feature>
<feature type="coiled-coil region" evidence="3">
    <location>
        <begin position="87"/>
        <end position="156"/>
    </location>
</feature>
<keyword evidence="3" id="KW-0175">Coiled coil</keyword>
<evidence type="ECO:0000256" key="3">
    <source>
        <dbReference type="SAM" id="Coils"/>
    </source>
</evidence>
<sequence length="395" mass="43540">MHDFDYEPGPEVFETSDTESVDVPPPPEPRTAQKSEDALLELSTEGFDATSTRARLEKFALLDLAANFLGSETKALGASGLTVFRWAETREQKLARLQQELELLEAEDRAEAAKIDLFVRSLNNMTQSEGKDGYYYQKMSKALQLLDERRQTLQRRLDGEQGGVQSETDNTQSDGTKASSPGPQEHGTNSAASFRHCSTLLALETRLARIEAAVGSASADPTRQQNLRVQLNDLRWRVSVLDTPQSLEPVFEAVARLNSNYEALLANRRRVALHNTDTPQEAERPPPTPFAAKVDRLYAKLPEIETANALLPSLVTRLRSLHEVHASVATAAAVAQTVDQTLDTLLRDLSEWASILADATSVFNESEARFAANAAVVDQKILCLERKLNANSDAL</sequence>
<dbReference type="EMBL" id="ML004439">
    <property type="protein sequence ID" value="RKP31641.1"/>
    <property type="molecule type" value="Genomic_DNA"/>
</dbReference>
<protein>
    <recommendedName>
        <fullName evidence="7">Dynamitin-domain-containing protein</fullName>
    </recommendedName>
</protein>
<dbReference type="GO" id="GO:0007017">
    <property type="term" value="P:microtubule-based process"/>
    <property type="evidence" value="ECO:0007669"/>
    <property type="project" value="InterPro"/>
</dbReference>
<dbReference type="GO" id="GO:0005737">
    <property type="term" value="C:cytoplasm"/>
    <property type="evidence" value="ECO:0007669"/>
    <property type="project" value="UniProtKB-SubCell"/>
</dbReference>
<proteinExistence type="predicted"/>
<evidence type="ECO:0000256" key="1">
    <source>
        <dbReference type="ARBA" id="ARBA00004496"/>
    </source>
</evidence>
<evidence type="ECO:0000313" key="6">
    <source>
        <dbReference type="Proteomes" id="UP000268321"/>
    </source>
</evidence>
<feature type="region of interest" description="Disordered" evidence="4">
    <location>
        <begin position="156"/>
        <end position="192"/>
    </location>
</feature>
<dbReference type="Proteomes" id="UP000268321">
    <property type="component" value="Unassembled WGS sequence"/>
</dbReference>
<accession>A0A4P9ZH70</accession>
<comment type="subcellular location">
    <subcellularLocation>
        <location evidence="1">Cytoplasm</location>
    </subcellularLocation>
</comment>
<evidence type="ECO:0000256" key="4">
    <source>
        <dbReference type="SAM" id="MobiDB-lite"/>
    </source>
</evidence>
<dbReference type="Pfam" id="PF04912">
    <property type="entry name" value="Dynamitin"/>
    <property type="match status" value="1"/>
</dbReference>
<dbReference type="AlphaFoldDB" id="A0A4P9ZH70"/>
<organism evidence="5 6">
    <name type="scientific">Metschnikowia bicuspidata</name>
    <dbReference type="NCBI Taxonomy" id="27322"/>
    <lineage>
        <taxon>Eukaryota</taxon>
        <taxon>Fungi</taxon>
        <taxon>Dikarya</taxon>
        <taxon>Ascomycota</taxon>
        <taxon>Saccharomycotina</taxon>
        <taxon>Pichiomycetes</taxon>
        <taxon>Metschnikowiaceae</taxon>
        <taxon>Metschnikowia</taxon>
    </lineage>
</organism>
<dbReference type="GO" id="GO:0005869">
    <property type="term" value="C:dynactin complex"/>
    <property type="evidence" value="ECO:0007669"/>
    <property type="project" value="InterPro"/>
</dbReference>